<dbReference type="OrthoDB" id="10048649at2759"/>
<evidence type="ECO:0000313" key="7">
    <source>
        <dbReference type="Proteomes" id="UP000663829"/>
    </source>
</evidence>
<sequence length="349" mass="39253">MTMNISNFFTRTTKRRKRTRLTTFSLNLNQTDSFTTKFSRIGGPLVTLVTNNQSLLTNLTRSIDEDGSGADIIPASFFHQYKIALIFGLSFLGLLFLLSILFLLFIYCYRHKGNNRKRLINNKHIDLGQFQDFLADQNNNSTNNTLLLTKPVVDNDEDVDGTHEHTQLIKPSDVENSSGTLSLGQQRKINKMNNRDDNTSIDTLRGSLTSSSTAANAAIASSPSSSNNNDLSRSKFNANVLHSPTKTSEHEHDAEKDDDLSALDLRSIYIQNKPHMKSNGSTNIKRTSDSAIASTIRKQTETAEDEERRLLHGSKPNIYEDEIRKRELNQQHTTSQMSINSLTSEKSCY</sequence>
<keyword evidence="2" id="KW-1133">Transmembrane helix</keyword>
<keyword evidence="2" id="KW-0472">Membrane</keyword>
<accession>A0A814DMC3</accession>
<dbReference type="EMBL" id="CAJNOQ010002403">
    <property type="protein sequence ID" value="CAF0956455.1"/>
    <property type="molecule type" value="Genomic_DNA"/>
</dbReference>
<dbReference type="Proteomes" id="UP000682733">
    <property type="component" value="Unassembled WGS sequence"/>
</dbReference>
<dbReference type="Proteomes" id="UP000663829">
    <property type="component" value="Unassembled WGS sequence"/>
</dbReference>
<evidence type="ECO:0000313" key="4">
    <source>
        <dbReference type="EMBL" id="CAF0956455.1"/>
    </source>
</evidence>
<evidence type="ECO:0000313" key="3">
    <source>
        <dbReference type="EMBL" id="CAF0951308.1"/>
    </source>
</evidence>
<gene>
    <name evidence="4" type="ORF">GPM918_LOCUS11523</name>
    <name evidence="3" type="ORF">OVA965_LOCUS12171</name>
    <name evidence="6" type="ORF">SRO942_LOCUS11524</name>
    <name evidence="5" type="ORF">TMI583_LOCUS12177</name>
</gene>
<evidence type="ECO:0000313" key="6">
    <source>
        <dbReference type="EMBL" id="CAF3731429.1"/>
    </source>
</evidence>
<feature type="compositionally biased region" description="Basic and acidic residues" evidence="1">
    <location>
        <begin position="298"/>
        <end position="310"/>
    </location>
</feature>
<feature type="region of interest" description="Disordered" evidence="1">
    <location>
        <begin position="290"/>
        <end position="349"/>
    </location>
</feature>
<dbReference type="EMBL" id="CAJOBC010002403">
    <property type="protein sequence ID" value="CAF3731429.1"/>
    <property type="molecule type" value="Genomic_DNA"/>
</dbReference>
<proteinExistence type="predicted"/>
<name>A0A814DMC3_9BILA</name>
<feature type="compositionally biased region" description="Polar residues" evidence="1">
    <location>
        <begin position="174"/>
        <end position="187"/>
    </location>
</feature>
<evidence type="ECO:0000256" key="2">
    <source>
        <dbReference type="SAM" id="Phobius"/>
    </source>
</evidence>
<dbReference type="AlphaFoldDB" id="A0A814DMC3"/>
<feature type="transmembrane region" description="Helical" evidence="2">
    <location>
        <begin position="83"/>
        <end position="109"/>
    </location>
</feature>
<organism evidence="4 7">
    <name type="scientific">Didymodactylos carnosus</name>
    <dbReference type="NCBI Taxonomy" id="1234261"/>
    <lineage>
        <taxon>Eukaryota</taxon>
        <taxon>Metazoa</taxon>
        <taxon>Spiralia</taxon>
        <taxon>Gnathifera</taxon>
        <taxon>Rotifera</taxon>
        <taxon>Eurotatoria</taxon>
        <taxon>Bdelloidea</taxon>
        <taxon>Philodinida</taxon>
        <taxon>Philodinidae</taxon>
        <taxon>Didymodactylos</taxon>
    </lineage>
</organism>
<feature type="region of interest" description="Disordered" evidence="1">
    <location>
        <begin position="156"/>
        <end position="206"/>
    </location>
</feature>
<dbReference type="EMBL" id="CAJNOK010004836">
    <property type="protein sequence ID" value="CAF0951308.1"/>
    <property type="molecule type" value="Genomic_DNA"/>
</dbReference>
<feature type="compositionally biased region" description="Polar residues" evidence="1">
    <location>
        <begin position="330"/>
        <end position="349"/>
    </location>
</feature>
<dbReference type="Proteomes" id="UP000681722">
    <property type="component" value="Unassembled WGS sequence"/>
</dbReference>
<dbReference type="EMBL" id="CAJOBA010004843">
    <property type="protein sequence ID" value="CAF3725473.1"/>
    <property type="molecule type" value="Genomic_DNA"/>
</dbReference>
<keyword evidence="7" id="KW-1185">Reference proteome</keyword>
<keyword evidence="2" id="KW-0812">Transmembrane</keyword>
<reference evidence="4" key="1">
    <citation type="submission" date="2021-02" db="EMBL/GenBank/DDBJ databases">
        <authorList>
            <person name="Nowell W R."/>
        </authorList>
    </citation>
    <scope>NUCLEOTIDE SEQUENCE</scope>
</reference>
<dbReference type="Proteomes" id="UP000677228">
    <property type="component" value="Unassembled WGS sequence"/>
</dbReference>
<evidence type="ECO:0000256" key="1">
    <source>
        <dbReference type="SAM" id="MobiDB-lite"/>
    </source>
</evidence>
<comment type="caution">
    <text evidence="4">The sequence shown here is derived from an EMBL/GenBank/DDBJ whole genome shotgun (WGS) entry which is preliminary data.</text>
</comment>
<evidence type="ECO:0000313" key="5">
    <source>
        <dbReference type="EMBL" id="CAF3725473.1"/>
    </source>
</evidence>
<protein>
    <submittedName>
        <fullName evidence="4">Uncharacterized protein</fullName>
    </submittedName>
</protein>